<comment type="catalytic activity">
    <reaction evidence="5">
        <text>diphthine-[translation elongation factor 2] + NH4(+) + ATP = diphthamide-[translation elongation factor 2] + AMP + diphosphate + H(+)</text>
        <dbReference type="Rhea" id="RHEA:19753"/>
        <dbReference type="Rhea" id="RHEA-COMP:10172"/>
        <dbReference type="Rhea" id="RHEA-COMP:10174"/>
        <dbReference type="ChEBI" id="CHEBI:15378"/>
        <dbReference type="ChEBI" id="CHEBI:16692"/>
        <dbReference type="ChEBI" id="CHEBI:28938"/>
        <dbReference type="ChEBI" id="CHEBI:30616"/>
        <dbReference type="ChEBI" id="CHEBI:33019"/>
        <dbReference type="ChEBI" id="CHEBI:82696"/>
        <dbReference type="ChEBI" id="CHEBI:456215"/>
        <dbReference type="EC" id="6.3.1.14"/>
    </reaction>
</comment>
<dbReference type="Gene3D" id="3.40.50.1980">
    <property type="entry name" value="Nitrogenase molybdenum iron protein domain"/>
    <property type="match status" value="2"/>
</dbReference>
<dbReference type="AlphaFoldDB" id="A0A6G0WMS6"/>
<dbReference type="SUPFAM" id="SSF53807">
    <property type="entry name" value="Helical backbone' metal receptor"/>
    <property type="match status" value="1"/>
</dbReference>
<gene>
    <name evidence="7" type="ORF">Ae201684_013573</name>
</gene>
<dbReference type="Gene3D" id="3.40.50.620">
    <property type="entry name" value="HUPs"/>
    <property type="match status" value="1"/>
</dbReference>
<dbReference type="Pfam" id="PF01902">
    <property type="entry name" value="Diphthami_syn_2"/>
    <property type="match status" value="1"/>
</dbReference>
<evidence type="ECO:0000259" key="6">
    <source>
        <dbReference type="PROSITE" id="PS50983"/>
    </source>
</evidence>
<dbReference type="Pfam" id="PF01497">
    <property type="entry name" value="Peripla_BP_2"/>
    <property type="match status" value="1"/>
</dbReference>
<dbReference type="VEuPathDB" id="FungiDB:AeMF1_001335"/>
<evidence type="ECO:0000256" key="3">
    <source>
        <dbReference type="ARBA" id="ARBA00029814"/>
    </source>
</evidence>
<organism evidence="7 8">
    <name type="scientific">Aphanomyces euteiches</name>
    <dbReference type="NCBI Taxonomy" id="100861"/>
    <lineage>
        <taxon>Eukaryota</taxon>
        <taxon>Sar</taxon>
        <taxon>Stramenopiles</taxon>
        <taxon>Oomycota</taxon>
        <taxon>Saprolegniomycetes</taxon>
        <taxon>Saprolegniales</taxon>
        <taxon>Verrucalvaceae</taxon>
        <taxon>Aphanomyces</taxon>
    </lineage>
</organism>
<dbReference type="InterPro" id="IPR040807">
    <property type="entry name" value="DUF5522"/>
</dbReference>
<dbReference type="Pfam" id="PF17653">
    <property type="entry name" value="DUF5522"/>
    <property type="match status" value="1"/>
</dbReference>
<sequence>MDKKPAPRRVVSLLPSATEQFATIIAAAEKLGHTSLPTLVGRSHECDYPATYQSLPVLTKPRTTFTSCEDTHNQVLTLLQSDDSLYEIDADALTELQPDLILVQDVCKVCSIDRPSVICAMDDSSTKILLVNSQTLANALEDSIRLLGKALHLEDAAEAVVAANKSRQAALTKTIVQTRRPVVYIVEWLEPLFLAKGWADEIVHLAGGASPSETGRIQNIQALEPADIIVVALCGLDRTVSTKELLARRPFPSWWTDSPAVRNGHVFVADGNQMFNRPTNRLLDALAWLGLVVADPSADAVLAETGFPFDRFICDSAVLPPSSPEDAIERAHSAACAAKEARYTDPATGYGVFTAYFLAARQACCGNRCRHCPYGHVNVPIERLGDSRNAMKTSVFLRAPKPSVQGRLGFRNPGKQSKEVVVVFWSGGKDSLLALDATIASLEENQSIVLLTTFNPDDGVVPIQNIETRTIVAQAQALNLPLFLVAVPGSANYGETVMQALHEIPGARMPSIERIAALVVGDLHLEDVRAWRVAQFAEFETRTPLWHRDPHQDLLPRLASLCEKHHLRVCYSAVNAELMPHIHEGDPYNPQAVPPGVDIMGENGEFHSVVLFN</sequence>
<evidence type="ECO:0000256" key="4">
    <source>
        <dbReference type="ARBA" id="ARBA00031552"/>
    </source>
</evidence>
<evidence type="ECO:0000313" key="7">
    <source>
        <dbReference type="EMBL" id="KAF0728612.1"/>
    </source>
</evidence>
<accession>A0A6G0WMS6</accession>
<evidence type="ECO:0000313" key="8">
    <source>
        <dbReference type="Proteomes" id="UP000481153"/>
    </source>
</evidence>
<proteinExistence type="predicted"/>
<dbReference type="SUPFAM" id="SSF52402">
    <property type="entry name" value="Adenine nucleotide alpha hydrolases-like"/>
    <property type="match status" value="1"/>
</dbReference>
<dbReference type="PROSITE" id="PS50983">
    <property type="entry name" value="FE_B12_PBP"/>
    <property type="match status" value="1"/>
</dbReference>
<dbReference type="Proteomes" id="UP000481153">
    <property type="component" value="Unassembled WGS sequence"/>
</dbReference>
<evidence type="ECO:0000256" key="1">
    <source>
        <dbReference type="ARBA" id="ARBA00012089"/>
    </source>
</evidence>
<dbReference type="PANTHER" id="PTHR42860:SF1">
    <property type="entry name" value="VITAMIN B12-BINDING PROTEIN"/>
    <property type="match status" value="1"/>
</dbReference>
<dbReference type="InterPro" id="IPR051030">
    <property type="entry name" value="Vitamin_B12-ABC_binding"/>
</dbReference>
<dbReference type="InterPro" id="IPR014729">
    <property type="entry name" value="Rossmann-like_a/b/a_fold"/>
</dbReference>
<dbReference type="GO" id="GO:0017178">
    <property type="term" value="F:diphthine-ammonia ligase activity"/>
    <property type="evidence" value="ECO:0007669"/>
    <property type="project" value="UniProtKB-EC"/>
</dbReference>
<feature type="domain" description="Fe/B12 periplasmic-binding" evidence="6">
    <location>
        <begin position="9"/>
        <end position="297"/>
    </location>
</feature>
<reference evidence="7 8" key="1">
    <citation type="submission" date="2019-07" db="EMBL/GenBank/DDBJ databases">
        <title>Genomics analysis of Aphanomyces spp. identifies a new class of oomycete effector associated with host adaptation.</title>
        <authorList>
            <person name="Gaulin E."/>
        </authorList>
    </citation>
    <scope>NUCLEOTIDE SEQUENCE [LARGE SCALE GENOMIC DNA]</scope>
    <source>
        <strain evidence="7 8">ATCC 201684</strain>
    </source>
</reference>
<comment type="caution">
    <text evidence="7">The sequence shown here is derived from an EMBL/GenBank/DDBJ whole genome shotgun (WGS) entry which is preliminary data.</text>
</comment>
<dbReference type="InterPro" id="IPR002761">
    <property type="entry name" value="Diphthami_syn_dom"/>
</dbReference>
<protein>
    <recommendedName>
        <fullName evidence="2">Diphthine--ammonia ligase</fullName>
        <ecNumber evidence="1">6.3.1.14</ecNumber>
    </recommendedName>
    <alternativeName>
        <fullName evidence="3">Diphthamide synthase</fullName>
    </alternativeName>
    <alternativeName>
        <fullName evidence="4">Diphthamide synthetase</fullName>
    </alternativeName>
</protein>
<evidence type="ECO:0000256" key="5">
    <source>
        <dbReference type="ARBA" id="ARBA00048108"/>
    </source>
</evidence>
<dbReference type="EMBL" id="VJMJ01000175">
    <property type="protein sequence ID" value="KAF0728612.1"/>
    <property type="molecule type" value="Genomic_DNA"/>
</dbReference>
<dbReference type="EC" id="6.3.1.14" evidence="1"/>
<dbReference type="PANTHER" id="PTHR42860">
    <property type="entry name" value="VITAMIN B12-BINDING PROTEIN"/>
    <property type="match status" value="1"/>
</dbReference>
<evidence type="ECO:0000256" key="2">
    <source>
        <dbReference type="ARBA" id="ARBA00018426"/>
    </source>
</evidence>
<name>A0A6G0WMS6_9STRA</name>
<dbReference type="InterPro" id="IPR002491">
    <property type="entry name" value="ABC_transptr_periplasmic_BD"/>
</dbReference>
<keyword evidence="8" id="KW-1185">Reference proteome</keyword>